<dbReference type="Proteomes" id="UP000054217">
    <property type="component" value="Unassembled WGS sequence"/>
</dbReference>
<protein>
    <submittedName>
        <fullName evidence="1">Uncharacterized protein</fullName>
    </submittedName>
</protein>
<keyword evidence="2" id="KW-1185">Reference proteome</keyword>
<accession>A0A0C3PDI0</accession>
<dbReference type="InParanoid" id="A0A0C3PDI0"/>
<dbReference type="EMBL" id="KN831964">
    <property type="protein sequence ID" value="KIO06216.1"/>
    <property type="molecule type" value="Genomic_DNA"/>
</dbReference>
<reference evidence="2" key="2">
    <citation type="submission" date="2015-01" db="EMBL/GenBank/DDBJ databases">
        <title>Evolutionary Origins and Diversification of the Mycorrhizal Mutualists.</title>
        <authorList>
            <consortium name="DOE Joint Genome Institute"/>
            <consortium name="Mycorrhizal Genomics Consortium"/>
            <person name="Kohler A."/>
            <person name="Kuo A."/>
            <person name="Nagy L.G."/>
            <person name="Floudas D."/>
            <person name="Copeland A."/>
            <person name="Barry K.W."/>
            <person name="Cichocki N."/>
            <person name="Veneault-Fourrey C."/>
            <person name="LaButti K."/>
            <person name="Lindquist E.A."/>
            <person name="Lipzen A."/>
            <person name="Lundell T."/>
            <person name="Morin E."/>
            <person name="Murat C."/>
            <person name="Riley R."/>
            <person name="Ohm R."/>
            <person name="Sun H."/>
            <person name="Tunlid A."/>
            <person name="Henrissat B."/>
            <person name="Grigoriev I.V."/>
            <person name="Hibbett D.S."/>
            <person name="Martin F."/>
        </authorList>
    </citation>
    <scope>NUCLEOTIDE SEQUENCE [LARGE SCALE GENOMIC DNA]</scope>
    <source>
        <strain evidence="2">Marx 270</strain>
    </source>
</reference>
<gene>
    <name evidence="1" type="ORF">M404DRAFT_499468</name>
</gene>
<dbReference type="HOGENOM" id="CLU_2850641_0_0_1"/>
<evidence type="ECO:0000313" key="1">
    <source>
        <dbReference type="EMBL" id="KIO06216.1"/>
    </source>
</evidence>
<proteinExistence type="predicted"/>
<reference evidence="1 2" key="1">
    <citation type="submission" date="2014-04" db="EMBL/GenBank/DDBJ databases">
        <authorList>
            <consortium name="DOE Joint Genome Institute"/>
            <person name="Kuo A."/>
            <person name="Kohler A."/>
            <person name="Costa M.D."/>
            <person name="Nagy L.G."/>
            <person name="Floudas D."/>
            <person name="Copeland A."/>
            <person name="Barry K.W."/>
            <person name="Cichocki N."/>
            <person name="Veneault-Fourrey C."/>
            <person name="LaButti K."/>
            <person name="Lindquist E.A."/>
            <person name="Lipzen A."/>
            <person name="Lundell T."/>
            <person name="Morin E."/>
            <person name="Murat C."/>
            <person name="Sun H."/>
            <person name="Tunlid A."/>
            <person name="Henrissat B."/>
            <person name="Grigoriev I.V."/>
            <person name="Hibbett D.S."/>
            <person name="Martin F."/>
            <person name="Nordberg H.P."/>
            <person name="Cantor M.N."/>
            <person name="Hua S.X."/>
        </authorList>
    </citation>
    <scope>NUCLEOTIDE SEQUENCE [LARGE SCALE GENOMIC DNA]</scope>
    <source>
        <strain evidence="1 2">Marx 270</strain>
    </source>
</reference>
<evidence type="ECO:0000313" key="2">
    <source>
        <dbReference type="Proteomes" id="UP000054217"/>
    </source>
</evidence>
<sequence>MVLTSESLLIARFSYPAWQRLSGELTVYVQSDVHLSSCRIIWHLYAKFYPIEVGSYDTGCRDRCL</sequence>
<dbReference type="AlphaFoldDB" id="A0A0C3PDI0"/>
<organism evidence="1 2">
    <name type="scientific">Pisolithus tinctorius Marx 270</name>
    <dbReference type="NCBI Taxonomy" id="870435"/>
    <lineage>
        <taxon>Eukaryota</taxon>
        <taxon>Fungi</taxon>
        <taxon>Dikarya</taxon>
        <taxon>Basidiomycota</taxon>
        <taxon>Agaricomycotina</taxon>
        <taxon>Agaricomycetes</taxon>
        <taxon>Agaricomycetidae</taxon>
        <taxon>Boletales</taxon>
        <taxon>Sclerodermatineae</taxon>
        <taxon>Pisolithaceae</taxon>
        <taxon>Pisolithus</taxon>
    </lineage>
</organism>
<name>A0A0C3PDI0_PISTI</name>